<dbReference type="PANTHER" id="PTHR46577:SF1">
    <property type="entry name" value="HTH-TYPE TRANSCRIPTIONAL REGULATORY PROTEIN GABR"/>
    <property type="match status" value="1"/>
</dbReference>
<keyword evidence="5" id="KW-0804">Transcription</keyword>
<keyword evidence="4" id="KW-0238">DNA-binding</keyword>
<evidence type="ECO:0000313" key="8">
    <source>
        <dbReference type="Proteomes" id="UP000653358"/>
    </source>
</evidence>
<dbReference type="EMBL" id="WJBB01000050">
    <property type="protein sequence ID" value="MBC3798669.1"/>
    <property type="molecule type" value="Genomic_DNA"/>
</dbReference>
<sequence length="178" mass="19423">MFTGDLKADEKLPSTRGLSEFLSVSRNVVMEAYEQLWAEGYLYAKEGSGTYVSEGICFERKETVSPDNETQSDDLEACLKEKFGDDVSVTGTRSGMHLVASFESIVFDAELRKALNEKQIVVTTLKDYFVNDNGNSGQAKIAGDQALVLGYGNTDLRAIEDGVAGIAQVVKAFKLKTV</sequence>
<accession>A0ABR6WQ85</accession>
<dbReference type="Gene3D" id="1.10.10.10">
    <property type="entry name" value="Winged helix-like DNA-binding domain superfamily/Winged helix DNA-binding domain"/>
    <property type="match status" value="1"/>
</dbReference>
<dbReference type="SUPFAM" id="SSF46785">
    <property type="entry name" value="Winged helix' DNA-binding domain"/>
    <property type="match status" value="1"/>
</dbReference>
<dbReference type="PRINTS" id="PR00035">
    <property type="entry name" value="HTHGNTR"/>
</dbReference>
<dbReference type="Gene3D" id="3.40.640.10">
    <property type="entry name" value="Type I PLP-dependent aspartate aminotransferase-like (Major domain)"/>
    <property type="match status" value="1"/>
</dbReference>
<evidence type="ECO:0000256" key="4">
    <source>
        <dbReference type="ARBA" id="ARBA00023125"/>
    </source>
</evidence>
<dbReference type="InterPro" id="IPR015424">
    <property type="entry name" value="PyrdxlP-dep_Trfase"/>
</dbReference>
<dbReference type="PANTHER" id="PTHR46577">
    <property type="entry name" value="HTH-TYPE TRANSCRIPTIONAL REGULATORY PROTEIN GABR"/>
    <property type="match status" value="1"/>
</dbReference>
<dbReference type="InterPro" id="IPR036390">
    <property type="entry name" value="WH_DNA-bd_sf"/>
</dbReference>
<dbReference type="InterPro" id="IPR000524">
    <property type="entry name" value="Tscrpt_reg_HTH_GntR"/>
</dbReference>
<dbReference type="Proteomes" id="UP000653358">
    <property type="component" value="Unassembled WGS sequence"/>
</dbReference>
<dbReference type="CDD" id="cd07377">
    <property type="entry name" value="WHTH_GntR"/>
    <property type="match status" value="1"/>
</dbReference>
<keyword evidence="8" id="KW-1185">Reference proteome</keyword>
<dbReference type="SMART" id="SM00345">
    <property type="entry name" value="HTH_GNTR"/>
    <property type="match status" value="1"/>
</dbReference>
<evidence type="ECO:0000256" key="2">
    <source>
        <dbReference type="ARBA" id="ARBA00022898"/>
    </source>
</evidence>
<name>A0ABR6WQ85_9FIRM</name>
<dbReference type="Pfam" id="PF00392">
    <property type="entry name" value="GntR"/>
    <property type="match status" value="1"/>
</dbReference>
<dbReference type="InterPro" id="IPR036388">
    <property type="entry name" value="WH-like_DNA-bd_sf"/>
</dbReference>
<protein>
    <submittedName>
        <fullName evidence="7">GntR family transcriptional regulator</fullName>
    </submittedName>
</protein>
<evidence type="ECO:0000256" key="3">
    <source>
        <dbReference type="ARBA" id="ARBA00023015"/>
    </source>
</evidence>
<reference evidence="7 8" key="1">
    <citation type="journal article" date="2020" name="mSystems">
        <title>Defining Genomic and Predicted Metabolic Features of the Acetobacterium Genus.</title>
        <authorList>
            <person name="Ross D.E."/>
            <person name="Marshall C.W."/>
            <person name="Gulliver D."/>
            <person name="May H.D."/>
            <person name="Norman R.S."/>
        </authorList>
    </citation>
    <scope>NUCLEOTIDE SEQUENCE [LARGE SCALE GENOMIC DNA]</scope>
    <source>
        <strain evidence="7 8">DSM 9173</strain>
    </source>
</reference>
<feature type="domain" description="HTH gntR-type" evidence="6">
    <location>
        <begin position="1"/>
        <end position="55"/>
    </location>
</feature>
<gene>
    <name evidence="7" type="ORF">GH807_16775</name>
</gene>
<dbReference type="InterPro" id="IPR051446">
    <property type="entry name" value="HTH_trans_reg/aminotransferase"/>
</dbReference>
<dbReference type="InterPro" id="IPR015421">
    <property type="entry name" value="PyrdxlP-dep_Trfase_major"/>
</dbReference>
<dbReference type="SUPFAM" id="SSF53383">
    <property type="entry name" value="PLP-dependent transferases"/>
    <property type="match status" value="1"/>
</dbReference>
<dbReference type="PROSITE" id="PS50949">
    <property type="entry name" value="HTH_GNTR"/>
    <property type="match status" value="1"/>
</dbReference>
<organism evidence="7 8">
    <name type="scientific">Acetobacterium tundrae</name>
    <dbReference type="NCBI Taxonomy" id="132932"/>
    <lineage>
        <taxon>Bacteria</taxon>
        <taxon>Bacillati</taxon>
        <taxon>Bacillota</taxon>
        <taxon>Clostridia</taxon>
        <taxon>Eubacteriales</taxon>
        <taxon>Eubacteriaceae</taxon>
        <taxon>Acetobacterium</taxon>
    </lineage>
</organism>
<proteinExistence type="inferred from homology"/>
<comment type="similarity">
    <text evidence="1">In the C-terminal section; belongs to the class-I pyridoxal-phosphate-dependent aminotransferase family.</text>
</comment>
<keyword evidence="3" id="KW-0805">Transcription regulation</keyword>
<comment type="caution">
    <text evidence="7">The sequence shown here is derived from an EMBL/GenBank/DDBJ whole genome shotgun (WGS) entry which is preliminary data.</text>
</comment>
<evidence type="ECO:0000259" key="6">
    <source>
        <dbReference type="PROSITE" id="PS50949"/>
    </source>
</evidence>
<evidence type="ECO:0000256" key="5">
    <source>
        <dbReference type="ARBA" id="ARBA00023163"/>
    </source>
</evidence>
<evidence type="ECO:0000313" key="7">
    <source>
        <dbReference type="EMBL" id="MBC3798669.1"/>
    </source>
</evidence>
<evidence type="ECO:0000256" key="1">
    <source>
        <dbReference type="ARBA" id="ARBA00005384"/>
    </source>
</evidence>
<keyword evidence="2" id="KW-0663">Pyridoxal phosphate</keyword>